<evidence type="ECO:0000256" key="1">
    <source>
        <dbReference type="SAM" id="MobiDB-lite"/>
    </source>
</evidence>
<reference evidence="2" key="2">
    <citation type="journal article" date="2015" name="Fish Shellfish Immunol.">
        <title>Early steps in the European eel (Anguilla anguilla)-Vibrio vulnificus interaction in the gills: Role of the RtxA13 toxin.</title>
        <authorList>
            <person name="Callol A."/>
            <person name="Pajuelo D."/>
            <person name="Ebbesson L."/>
            <person name="Teles M."/>
            <person name="MacKenzie S."/>
            <person name="Amaro C."/>
        </authorList>
    </citation>
    <scope>NUCLEOTIDE SEQUENCE</scope>
</reference>
<sequence length="24" mass="2780">MSPTLPKKYGKVPQPGVKRRVRQE</sequence>
<organism evidence="2">
    <name type="scientific">Anguilla anguilla</name>
    <name type="common">European freshwater eel</name>
    <name type="synonym">Muraena anguilla</name>
    <dbReference type="NCBI Taxonomy" id="7936"/>
    <lineage>
        <taxon>Eukaryota</taxon>
        <taxon>Metazoa</taxon>
        <taxon>Chordata</taxon>
        <taxon>Craniata</taxon>
        <taxon>Vertebrata</taxon>
        <taxon>Euteleostomi</taxon>
        <taxon>Actinopterygii</taxon>
        <taxon>Neopterygii</taxon>
        <taxon>Teleostei</taxon>
        <taxon>Anguilliformes</taxon>
        <taxon>Anguillidae</taxon>
        <taxon>Anguilla</taxon>
    </lineage>
</organism>
<proteinExistence type="predicted"/>
<feature type="region of interest" description="Disordered" evidence="1">
    <location>
        <begin position="1"/>
        <end position="24"/>
    </location>
</feature>
<name>A0A0E9T703_ANGAN</name>
<accession>A0A0E9T703</accession>
<dbReference type="EMBL" id="GBXM01059176">
    <property type="protein sequence ID" value="JAH49401.1"/>
    <property type="molecule type" value="Transcribed_RNA"/>
</dbReference>
<dbReference type="AlphaFoldDB" id="A0A0E9T703"/>
<reference evidence="2" key="1">
    <citation type="submission" date="2014-11" db="EMBL/GenBank/DDBJ databases">
        <authorList>
            <person name="Amaro Gonzalez C."/>
        </authorList>
    </citation>
    <scope>NUCLEOTIDE SEQUENCE</scope>
</reference>
<evidence type="ECO:0000313" key="2">
    <source>
        <dbReference type="EMBL" id="JAH49401.1"/>
    </source>
</evidence>
<protein>
    <submittedName>
        <fullName evidence="2">Uncharacterized protein</fullName>
    </submittedName>
</protein>